<evidence type="ECO:0000256" key="4">
    <source>
        <dbReference type="ARBA" id="ARBA00029976"/>
    </source>
</evidence>
<dbReference type="EMBL" id="VUJU01002040">
    <property type="protein sequence ID" value="KAF0762806.1"/>
    <property type="molecule type" value="Genomic_DNA"/>
</dbReference>
<evidence type="ECO:0000313" key="7">
    <source>
        <dbReference type="EMBL" id="KAF0762806.1"/>
    </source>
</evidence>
<dbReference type="InterPro" id="IPR011032">
    <property type="entry name" value="GroES-like_sf"/>
</dbReference>
<dbReference type="Proteomes" id="UP000478052">
    <property type="component" value="Unassembled WGS sequence"/>
</dbReference>
<dbReference type="PANTHER" id="PTHR10772:SF0">
    <property type="entry name" value="10 KDA HEAT SHOCK PROTEIN, MITOCHONDRIAL"/>
    <property type="match status" value="1"/>
</dbReference>
<dbReference type="GO" id="GO:0005524">
    <property type="term" value="F:ATP binding"/>
    <property type="evidence" value="ECO:0007669"/>
    <property type="project" value="InterPro"/>
</dbReference>
<dbReference type="Gene3D" id="2.30.33.40">
    <property type="entry name" value="GroES chaperonin"/>
    <property type="match status" value="1"/>
</dbReference>
<evidence type="ECO:0000313" key="8">
    <source>
        <dbReference type="Proteomes" id="UP000478052"/>
    </source>
</evidence>
<dbReference type="CDD" id="cd00320">
    <property type="entry name" value="cpn10"/>
    <property type="match status" value="1"/>
</dbReference>
<dbReference type="Pfam" id="PF00166">
    <property type="entry name" value="Cpn10"/>
    <property type="match status" value="1"/>
</dbReference>
<keyword evidence="8" id="KW-1185">Reference proteome</keyword>
<dbReference type="GO" id="GO:0044183">
    <property type="term" value="F:protein folding chaperone"/>
    <property type="evidence" value="ECO:0007669"/>
    <property type="project" value="InterPro"/>
</dbReference>
<dbReference type="SMART" id="SM00883">
    <property type="entry name" value="Cpn10"/>
    <property type="match status" value="1"/>
</dbReference>
<reference evidence="7 8" key="1">
    <citation type="submission" date="2019-08" db="EMBL/GenBank/DDBJ databases">
        <title>Whole genome of Aphis craccivora.</title>
        <authorList>
            <person name="Voronova N.V."/>
            <person name="Shulinski R.S."/>
            <person name="Bandarenka Y.V."/>
            <person name="Zhorov D.G."/>
            <person name="Warner D."/>
        </authorList>
    </citation>
    <scope>NUCLEOTIDE SEQUENCE [LARGE SCALE GENOMIC DNA]</scope>
    <source>
        <strain evidence="7">180601</strain>
        <tissue evidence="7">Whole Body</tissue>
    </source>
</reference>
<dbReference type="InterPro" id="IPR018369">
    <property type="entry name" value="Chaprnonin_Cpn10_CS"/>
</dbReference>
<gene>
    <name evidence="7" type="ORF">FWK35_00018455</name>
</gene>
<evidence type="ECO:0000256" key="6">
    <source>
        <dbReference type="RuleBase" id="RU003479"/>
    </source>
</evidence>
<dbReference type="AlphaFoldDB" id="A0A6G0YY06"/>
<comment type="caution">
    <text evidence="7">The sequence shown here is derived from an EMBL/GenBank/DDBJ whole genome shotgun (WGS) entry which is preliminary data.</text>
</comment>
<evidence type="ECO:0000256" key="5">
    <source>
        <dbReference type="ARBA" id="ARBA00031971"/>
    </source>
</evidence>
<protein>
    <recommendedName>
        <fullName evidence="2">10 kDa heat shock protein, mitochondrial</fullName>
    </recommendedName>
    <alternativeName>
        <fullName evidence="4">10 kDa chaperonin</fullName>
    </alternativeName>
    <alternativeName>
        <fullName evidence="5">Chaperonin 10</fullName>
    </alternativeName>
</protein>
<dbReference type="SUPFAM" id="SSF50129">
    <property type="entry name" value="GroES-like"/>
    <property type="match status" value="1"/>
</dbReference>
<evidence type="ECO:0000256" key="3">
    <source>
        <dbReference type="ARBA" id="ARBA00023186"/>
    </source>
</evidence>
<dbReference type="GO" id="GO:0046872">
    <property type="term" value="F:metal ion binding"/>
    <property type="evidence" value="ECO:0007669"/>
    <property type="project" value="TreeGrafter"/>
</dbReference>
<dbReference type="GO" id="GO:0005759">
    <property type="term" value="C:mitochondrial matrix"/>
    <property type="evidence" value="ECO:0007669"/>
    <property type="project" value="TreeGrafter"/>
</dbReference>
<dbReference type="OrthoDB" id="184876at2759"/>
<dbReference type="HAMAP" id="MF_00580">
    <property type="entry name" value="CH10"/>
    <property type="match status" value="1"/>
</dbReference>
<proteinExistence type="inferred from homology"/>
<dbReference type="PRINTS" id="PR00297">
    <property type="entry name" value="CHAPERONIN10"/>
</dbReference>
<dbReference type="GO" id="GO:0051082">
    <property type="term" value="F:unfolded protein binding"/>
    <property type="evidence" value="ECO:0007669"/>
    <property type="project" value="TreeGrafter"/>
</dbReference>
<keyword evidence="3 6" id="KW-0143">Chaperone</keyword>
<keyword evidence="7" id="KW-0346">Stress response</keyword>
<dbReference type="InterPro" id="IPR020818">
    <property type="entry name" value="Chaperonin_GroES"/>
</dbReference>
<dbReference type="PROSITE" id="PS00681">
    <property type="entry name" value="CHAPERONINS_CPN10"/>
    <property type="match status" value="1"/>
</dbReference>
<evidence type="ECO:0000256" key="2">
    <source>
        <dbReference type="ARBA" id="ARBA00018842"/>
    </source>
</evidence>
<comment type="similarity">
    <text evidence="1 6">Belongs to the GroES chaperonin family.</text>
</comment>
<sequence>MVRHAETLATELNIETSFTQTFIRPRNKSSITPFRKLLLKAEASIATKFRPLFDRVLVKRLDAVKQSKGGIMLPESASKKILEATVVAVGPGARNQDGKPIPIDVKVGDRVLLPEYGGTKIQLDDDDSYTIFKESELLAKVE</sequence>
<dbReference type="GO" id="GO:0051087">
    <property type="term" value="F:protein-folding chaperone binding"/>
    <property type="evidence" value="ECO:0007669"/>
    <property type="project" value="TreeGrafter"/>
</dbReference>
<evidence type="ECO:0000256" key="1">
    <source>
        <dbReference type="ARBA" id="ARBA00006975"/>
    </source>
</evidence>
<accession>A0A6G0YY06</accession>
<organism evidence="7 8">
    <name type="scientific">Aphis craccivora</name>
    <name type="common">Cowpea aphid</name>
    <dbReference type="NCBI Taxonomy" id="307492"/>
    <lineage>
        <taxon>Eukaryota</taxon>
        <taxon>Metazoa</taxon>
        <taxon>Ecdysozoa</taxon>
        <taxon>Arthropoda</taxon>
        <taxon>Hexapoda</taxon>
        <taxon>Insecta</taxon>
        <taxon>Pterygota</taxon>
        <taxon>Neoptera</taxon>
        <taxon>Paraneoptera</taxon>
        <taxon>Hemiptera</taxon>
        <taxon>Sternorrhyncha</taxon>
        <taxon>Aphidomorpha</taxon>
        <taxon>Aphidoidea</taxon>
        <taxon>Aphididae</taxon>
        <taxon>Aphidini</taxon>
        <taxon>Aphis</taxon>
        <taxon>Aphis</taxon>
    </lineage>
</organism>
<dbReference type="FunFam" id="2.30.33.40:FF:000002">
    <property type="entry name" value="10 kDa chaperonin, mitochondrial"/>
    <property type="match status" value="1"/>
</dbReference>
<name>A0A6G0YY06_APHCR</name>
<dbReference type="PANTHER" id="PTHR10772">
    <property type="entry name" value="10 KDA HEAT SHOCK PROTEIN"/>
    <property type="match status" value="1"/>
</dbReference>
<dbReference type="InterPro" id="IPR037124">
    <property type="entry name" value="Chaperonin_GroES_sf"/>
</dbReference>